<comment type="caution">
    <text evidence="2">The sequence shown here is derived from an EMBL/GenBank/DDBJ whole genome shotgun (WGS) entry which is preliminary data.</text>
</comment>
<evidence type="ECO:0000313" key="3">
    <source>
        <dbReference type="Proteomes" id="UP001501637"/>
    </source>
</evidence>
<sequence>MRHDRDGDGDALRDGDVLRGGDALRGEDVLRGGEARGRDGVVSDRRWAADVRAAVFCALALFALIVLVDWANGTLDALRGGVWAGLSGLLYLILHPVRVTAGPGWLAVRGLLRHRHVCTGLLTAVRHCEGVAGRLVLCDSLGNRVEVDPRVLAENPLLLHRLDAGARGARERGLLRAGAEVLGRLSARFDGDTAKGVFEASDLR</sequence>
<gene>
    <name evidence="2" type="ORF">GCM10010449_67380</name>
</gene>
<dbReference type="Proteomes" id="UP001501637">
    <property type="component" value="Unassembled WGS sequence"/>
</dbReference>
<evidence type="ECO:0000256" key="1">
    <source>
        <dbReference type="SAM" id="Phobius"/>
    </source>
</evidence>
<name>A0ABP6N8C7_9ACTN</name>
<organism evidence="2 3">
    <name type="scientific">Streptomyces rectiviolaceus</name>
    <dbReference type="NCBI Taxonomy" id="332591"/>
    <lineage>
        <taxon>Bacteria</taxon>
        <taxon>Bacillati</taxon>
        <taxon>Actinomycetota</taxon>
        <taxon>Actinomycetes</taxon>
        <taxon>Kitasatosporales</taxon>
        <taxon>Streptomycetaceae</taxon>
        <taxon>Streptomyces</taxon>
    </lineage>
</organism>
<keyword evidence="1" id="KW-0472">Membrane</keyword>
<keyword evidence="1" id="KW-1133">Transmembrane helix</keyword>
<evidence type="ECO:0008006" key="4">
    <source>
        <dbReference type="Google" id="ProtNLM"/>
    </source>
</evidence>
<dbReference type="EMBL" id="BAAAUG010000148">
    <property type="protein sequence ID" value="GAA3137568.1"/>
    <property type="molecule type" value="Genomic_DNA"/>
</dbReference>
<dbReference type="RefSeq" id="WP_344527530.1">
    <property type="nucleotide sequence ID" value="NZ_BAAAUG010000148.1"/>
</dbReference>
<reference evidence="3" key="1">
    <citation type="journal article" date="2019" name="Int. J. Syst. Evol. Microbiol.">
        <title>The Global Catalogue of Microorganisms (GCM) 10K type strain sequencing project: providing services to taxonomists for standard genome sequencing and annotation.</title>
        <authorList>
            <consortium name="The Broad Institute Genomics Platform"/>
            <consortium name="The Broad Institute Genome Sequencing Center for Infectious Disease"/>
            <person name="Wu L."/>
            <person name="Ma J."/>
        </authorList>
    </citation>
    <scope>NUCLEOTIDE SEQUENCE [LARGE SCALE GENOMIC DNA]</scope>
    <source>
        <strain evidence="3">JCM 9092</strain>
    </source>
</reference>
<proteinExistence type="predicted"/>
<evidence type="ECO:0000313" key="2">
    <source>
        <dbReference type="EMBL" id="GAA3137568.1"/>
    </source>
</evidence>
<feature type="transmembrane region" description="Helical" evidence="1">
    <location>
        <begin position="53"/>
        <end position="71"/>
    </location>
</feature>
<keyword evidence="3" id="KW-1185">Reference proteome</keyword>
<keyword evidence="1" id="KW-0812">Transmembrane</keyword>
<protein>
    <recommendedName>
        <fullName evidence="4">Integral membrane protein</fullName>
    </recommendedName>
</protein>
<accession>A0ABP6N8C7</accession>